<dbReference type="GO" id="GO:0004518">
    <property type="term" value="F:nuclease activity"/>
    <property type="evidence" value="ECO:0007669"/>
    <property type="project" value="UniProtKB-KW"/>
</dbReference>
<keyword evidence="2" id="KW-0540">Nuclease</keyword>
<evidence type="ECO:0000256" key="2">
    <source>
        <dbReference type="ARBA" id="ARBA00022722"/>
    </source>
</evidence>
<name>A0A1M6RGP3_9FIRM</name>
<dbReference type="InterPro" id="IPR011856">
    <property type="entry name" value="tRNA_endonuc-like_dom_sf"/>
</dbReference>
<evidence type="ECO:0000313" key="5">
    <source>
        <dbReference type="EMBL" id="SHK31644.1"/>
    </source>
</evidence>
<dbReference type="InterPro" id="IPR011335">
    <property type="entry name" value="Restrct_endonuc-II-like"/>
</dbReference>
<dbReference type="SMART" id="SM00990">
    <property type="entry name" value="VRR_NUC"/>
    <property type="match status" value="1"/>
</dbReference>
<evidence type="ECO:0000313" key="6">
    <source>
        <dbReference type="Proteomes" id="UP000184082"/>
    </source>
</evidence>
<evidence type="ECO:0000259" key="4">
    <source>
        <dbReference type="SMART" id="SM00990"/>
    </source>
</evidence>
<sequence length="121" mass="13266">MTEKQFQGKVIKFLKSQPNTWFFKVFGGGYQRAGIPDLICCINGVFIAIELKGDNGKPTEIQKMNIRNINAAGGIGVILYPEGFKKFKKLIKEVNSCSLASAGWSALKNASFSSILDTSKD</sequence>
<dbReference type="RefSeq" id="WP_072967733.1">
    <property type="nucleotide sequence ID" value="NZ_FRAJ01000014.1"/>
</dbReference>
<dbReference type="GO" id="GO:0003676">
    <property type="term" value="F:nucleic acid binding"/>
    <property type="evidence" value="ECO:0007669"/>
    <property type="project" value="InterPro"/>
</dbReference>
<keyword evidence="3" id="KW-0378">Hydrolase</keyword>
<dbReference type="GO" id="GO:0016788">
    <property type="term" value="F:hydrolase activity, acting on ester bonds"/>
    <property type="evidence" value="ECO:0007669"/>
    <property type="project" value="InterPro"/>
</dbReference>
<reference evidence="5 6" key="1">
    <citation type="submission" date="2016-11" db="EMBL/GenBank/DDBJ databases">
        <authorList>
            <person name="Jaros S."/>
            <person name="Januszkiewicz K."/>
            <person name="Wedrychowicz H."/>
        </authorList>
    </citation>
    <scope>NUCLEOTIDE SEQUENCE [LARGE SCALE GENOMIC DNA]</scope>
    <source>
        <strain evidence="5 6">DSM 14501</strain>
    </source>
</reference>
<keyword evidence="6" id="KW-1185">Reference proteome</keyword>
<organism evidence="5 6">
    <name type="scientific">Caminicella sporogenes DSM 14501</name>
    <dbReference type="NCBI Taxonomy" id="1121266"/>
    <lineage>
        <taxon>Bacteria</taxon>
        <taxon>Bacillati</taxon>
        <taxon>Bacillota</taxon>
        <taxon>Clostridia</taxon>
        <taxon>Peptostreptococcales</taxon>
        <taxon>Caminicellaceae</taxon>
        <taxon>Caminicella</taxon>
    </lineage>
</organism>
<dbReference type="EMBL" id="FRAJ01000014">
    <property type="protein sequence ID" value="SHK31644.1"/>
    <property type="molecule type" value="Genomic_DNA"/>
</dbReference>
<accession>A0A1M6RGP3</accession>
<dbReference type="Gene3D" id="3.40.1350.10">
    <property type="match status" value="1"/>
</dbReference>
<feature type="domain" description="VRR-NUC" evidence="4">
    <location>
        <begin position="1"/>
        <end position="83"/>
    </location>
</feature>
<dbReference type="InterPro" id="IPR014883">
    <property type="entry name" value="VRR_NUC"/>
</dbReference>
<evidence type="ECO:0000256" key="3">
    <source>
        <dbReference type="ARBA" id="ARBA00022801"/>
    </source>
</evidence>
<dbReference type="STRING" id="1121266.SAMN02745883_01790"/>
<evidence type="ECO:0000256" key="1">
    <source>
        <dbReference type="ARBA" id="ARBA00001946"/>
    </source>
</evidence>
<dbReference type="AlphaFoldDB" id="A0A1M6RGP3"/>
<dbReference type="SUPFAM" id="SSF52980">
    <property type="entry name" value="Restriction endonuclease-like"/>
    <property type="match status" value="1"/>
</dbReference>
<comment type="cofactor">
    <cofactor evidence="1">
        <name>Mg(2+)</name>
        <dbReference type="ChEBI" id="CHEBI:18420"/>
    </cofactor>
</comment>
<gene>
    <name evidence="5" type="ORF">SAMN02745883_01790</name>
</gene>
<protein>
    <submittedName>
        <fullName evidence="5">VRR-NUC domain-containing protein</fullName>
    </submittedName>
</protein>
<dbReference type="Proteomes" id="UP000184082">
    <property type="component" value="Unassembled WGS sequence"/>
</dbReference>
<proteinExistence type="predicted"/>